<evidence type="ECO:0000259" key="1">
    <source>
        <dbReference type="PROSITE" id="PS50404"/>
    </source>
</evidence>
<dbReference type="Gene3D" id="3.40.30.10">
    <property type="entry name" value="Glutaredoxin"/>
    <property type="match status" value="1"/>
</dbReference>
<dbReference type="InterPro" id="IPR040079">
    <property type="entry name" value="Glutathione_S-Trfase"/>
</dbReference>
<organism evidence="3 4">
    <name type="scientific">Shimia haliotis</name>
    <dbReference type="NCBI Taxonomy" id="1280847"/>
    <lineage>
        <taxon>Bacteria</taxon>
        <taxon>Pseudomonadati</taxon>
        <taxon>Pseudomonadota</taxon>
        <taxon>Alphaproteobacteria</taxon>
        <taxon>Rhodobacterales</taxon>
        <taxon>Roseobacteraceae</taxon>
    </lineage>
</organism>
<dbReference type="Pfam" id="PF13410">
    <property type="entry name" value="GST_C_2"/>
    <property type="match status" value="1"/>
</dbReference>
<dbReference type="PROSITE" id="PS50404">
    <property type="entry name" value="GST_NTER"/>
    <property type="match status" value="1"/>
</dbReference>
<accession>A0A1I4F751</accession>
<dbReference type="PROSITE" id="PS50405">
    <property type="entry name" value="GST_CTER"/>
    <property type="match status" value="1"/>
</dbReference>
<evidence type="ECO:0000259" key="2">
    <source>
        <dbReference type="PROSITE" id="PS50405"/>
    </source>
</evidence>
<dbReference type="OrthoDB" id="7583243at2"/>
<dbReference type="PANTHER" id="PTHR44051">
    <property type="entry name" value="GLUTATHIONE S-TRANSFERASE-RELATED"/>
    <property type="match status" value="1"/>
</dbReference>
<dbReference type="InterPro" id="IPR036282">
    <property type="entry name" value="Glutathione-S-Trfase_C_sf"/>
</dbReference>
<dbReference type="AlphaFoldDB" id="A0A1I4F751"/>
<gene>
    <name evidence="3" type="ORF">SAMN04488036_105258</name>
</gene>
<dbReference type="SFLD" id="SFLDG00358">
    <property type="entry name" value="Main_(cytGST)"/>
    <property type="match status" value="1"/>
</dbReference>
<feature type="domain" description="GST N-terminal" evidence="1">
    <location>
        <begin position="2"/>
        <end position="83"/>
    </location>
</feature>
<dbReference type="SFLD" id="SFLDS00019">
    <property type="entry name" value="Glutathione_Transferase_(cytos"/>
    <property type="match status" value="1"/>
</dbReference>
<feature type="domain" description="GST C-terminal" evidence="2">
    <location>
        <begin position="87"/>
        <end position="225"/>
    </location>
</feature>
<evidence type="ECO:0000313" key="4">
    <source>
        <dbReference type="Proteomes" id="UP000198851"/>
    </source>
</evidence>
<dbReference type="SUPFAM" id="SSF52833">
    <property type="entry name" value="Thioredoxin-like"/>
    <property type="match status" value="1"/>
</dbReference>
<evidence type="ECO:0000313" key="3">
    <source>
        <dbReference type="EMBL" id="SFL13734.1"/>
    </source>
</evidence>
<keyword evidence="3" id="KW-0808">Transferase</keyword>
<dbReference type="InterPro" id="IPR036249">
    <property type="entry name" value="Thioredoxin-like_sf"/>
</dbReference>
<reference evidence="4" key="1">
    <citation type="submission" date="2016-10" db="EMBL/GenBank/DDBJ databases">
        <authorList>
            <person name="Varghese N."/>
            <person name="Submissions S."/>
        </authorList>
    </citation>
    <scope>NUCLEOTIDE SEQUENCE [LARGE SCALE GENOMIC DNA]</scope>
    <source>
        <strain evidence="4">DSM 28453</strain>
    </source>
</reference>
<protein>
    <submittedName>
        <fullName evidence="3">Glutathione S-transferase</fullName>
    </submittedName>
</protein>
<dbReference type="CDD" id="cd03057">
    <property type="entry name" value="GST_N_Beta"/>
    <property type="match status" value="1"/>
</dbReference>
<dbReference type="InterPro" id="IPR004045">
    <property type="entry name" value="Glutathione_S-Trfase_N"/>
</dbReference>
<dbReference type="InterPro" id="IPR010987">
    <property type="entry name" value="Glutathione-S-Trfase_C-like"/>
</dbReference>
<dbReference type="Pfam" id="PF13409">
    <property type="entry name" value="GST_N_2"/>
    <property type="match status" value="1"/>
</dbReference>
<dbReference type="Gene3D" id="1.20.1050.10">
    <property type="match status" value="1"/>
</dbReference>
<keyword evidence="4" id="KW-1185">Reference proteome</keyword>
<dbReference type="EMBL" id="FOSZ01000005">
    <property type="protein sequence ID" value="SFL13734.1"/>
    <property type="molecule type" value="Genomic_DNA"/>
</dbReference>
<dbReference type="GO" id="GO:0016740">
    <property type="term" value="F:transferase activity"/>
    <property type="evidence" value="ECO:0007669"/>
    <property type="project" value="UniProtKB-KW"/>
</dbReference>
<proteinExistence type="predicted"/>
<name>A0A1I4F751_9RHOB</name>
<dbReference type="Proteomes" id="UP000198851">
    <property type="component" value="Unassembled WGS sequence"/>
</dbReference>
<sequence length="232" mass="25391">MTQPLRLHYAPDNASLIVRLTLEELGVPYETLLVDRSVAAHRSEAYRAINPAGKIPALETPDGPVFETAAILLWLCDTYKGLAPATDAPDRAGFVSWLFYLSNTVHSNLRMTFYPDQYIAAAHQSALRAGARDNLKTALSLLDNLAARDFTWLNALTPSALDLYLAAMLRWMALYPKGDTNWFSLADWPHLAQITAKLDQRLSTAALCAAEGMAPNPFTAPKPPTPPEGSAL</sequence>
<dbReference type="STRING" id="1280847.SAMN04488036_105258"/>
<dbReference type="PANTHER" id="PTHR44051:SF8">
    <property type="entry name" value="GLUTATHIONE S-TRANSFERASE GSTA"/>
    <property type="match status" value="1"/>
</dbReference>
<dbReference type="SUPFAM" id="SSF47616">
    <property type="entry name" value="GST C-terminal domain-like"/>
    <property type="match status" value="1"/>
</dbReference>
<dbReference type="RefSeq" id="WP_093324497.1">
    <property type="nucleotide sequence ID" value="NZ_FOSZ01000005.1"/>
</dbReference>